<comment type="subunit">
    <text evidence="4">Monomer.</text>
</comment>
<gene>
    <name evidence="4" type="primary">dtdA</name>
    <name evidence="5" type="ORF">BEU04_03580</name>
</gene>
<dbReference type="InterPro" id="IPR018033">
    <property type="entry name" value="Deacylase_DtdA_archaea"/>
</dbReference>
<comment type="similarity">
    <text evidence="4">Belongs to the DtdA deacylase family.</text>
</comment>
<dbReference type="EC" id="3.1.1.96" evidence="4"/>
<comment type="catalytic activity">
    <reaction evidence="4">
        <text>a D-aminoacyl-tRNA + H2O = a tRNA + a D-alpha-amino acid + H(+)</text>
        <dbReference type="Rhea" id="RHEA:13953"/>
        <dbReference type="Rhea" id="RHEA-COMP:10123"/>
        <dbReference type="Rhea" id="RHEA-COMP:10124"/>
        <dbReference type="ChEBI" id="CHEBI:15377"/>
        <dbReference type="ChEBI" id="CHEBI:15378"/>
        <dbReference type="ChEBI" id="CHEBI:59871"/>
        <dbReference type="ChEBI" id="CHEBI:78442"/>
        <dbReference type="ChEBI" id="CHEBI:79333"/>
        <dbReference type="EC" id="3.1.1.96"/>
    </reaction>
</comment>
<keyword evidence="1 4" id="KW-0479">Metal-binding</keyword>
<dbReference type="PIRSF" id="PIRSF016210">
    <property type="entry name" value="UCP016210"/>
    <property type="match status" value="1"/>
</dbReference>
<dbReference type="GO" id="GO:0019478">
    <property type="term" value="P:D-amino acid catabolic process"/>
    <property type="evidence" value="ECO:0007669"/>
    <property type="project" value="UniProtKB-UniRule"/>
</dbReference>
<dbReference type="PANTHER" id="PTHR34667:SF1">
    <property type="entry name" value="D-AMINOACYL-TRNA DEACYLASE"/>
    <property type="match status" value="1"/>
</dbReference>
<evidence type="ECO:0000256" key="2">
    <source>
        <dbReference type="ARBA" id="ARBA00022801"/>
    </source>
</evidence>
<evidence type="ECO:0000313" key="6">
    <source>
        <dbReference type="Proteomes" id="UP000183815"/>
    </source>
</evidence>
<protein>
    <recommendedName>
        <fullName evidence="4">D-aminoacyl-tRNA deacylase</fullName>
        <ecNumber evidence="4">3.1.1.96</ecNumber>
    </recommendedName>
</protein>
<comment type="caution">
    <text evidence="5">The sequence shown here is derived from an EMBL/GenBank/DDBJ whole genome shotgun (WGS) entry which is preliminary data.</text>
</comment>
<accession>A0A1J5TNU2</accession>
<dbReference type="Pfam" id="PF04414">
    <property type="entry name" value="tRNA_deacylase"/>
    <property type="match status" value="1"/>
</dbReference>
<name>A0A1J5TNU2_9ARCH</name>
<dbReference type="EMBL" id="MIYU01000022">
    <property type="protein sequence ID" value="OIR13654.1"/>
    <property type="molecule type" value="Genomic_DNA"/>
</dbReference>
<dbReference type="HAMAP" id="MF_00562">
    <property type="entry name" value="Deacylase_DtdA"/>
    <property type="match status" value="1"/>
</dbReference>
<comment type="catalytic activity">
    <reaction evidence="4">
        <text>glycyl-tRNA(Ala) + H2O = tRNA(Ala) + glycine + H(+)</text>
        <dbReference type="Rhea" id="RHEA:53744"/>
        <dbReference type="Rhea" id="RHEA-COMP:9657"/>
        <dbReference type="Rhea" id="RHEA-COMP:13640"/>
        <dbReference type="ChEBI" id="CHEBI:15377"/>
        <dbReference type="ChEBI" id="CHEBI:15378"/>
        <dbReference type="ChEBI" id="CHEBI:57305"/>
        <dbReference type="ChEBI" id="CHEBI:78442"/>
        <dbReference type="ChEBI" id="CHEBI:78522"/>
        <dbReference type="EC" id="3.1.1.96"/>
    </reaction>
</comment>
<dbReference type="AlphaFoldDB" id="A0A1J5TNU2"/>
<comment type="cofactor">
    <cofactor evidence="4">
        <name>Zn(2+)</name>
        <dbReference type="ChEBI" id="CHEBI:29105"/>
    </cofactor>
    <text evidence="4">Binds 2 Zn(2+) ions per subunit.</text>
</comment>
<dbReference type="Gene3D" id="3.40.630.50">
    <property type="entry name" value="AF0625-like"/>
    <property type="match status" value="1"/>
</dbReference>
<dbReference type="Proteomes" id="UP000183815">
    <property type="component" value="Unassembled WGS sequence"/>
</dbReference>
<dbReference type="Gene3D" id="3.40.50.10700">
    <property type="entry name" value="AF0625-like"/>
    <property type="match status" value="1"/>
</dbReference>
<dbReference type="GO" id="GO:0106026">
    <property type="term" value="F:Gly-tRNA(Ala) deacylase activity"/>
    <property type="evidence" value="ECO:0007669"/>
    <property type="project" value="RHEA"/>
</dbReference>
<keyword evidence="2 4" id="KW-0378">Hydrolase</keyword>
<dbReference type="GO" id="GO:0051499">
    <property type="term" value="F:D-aminoacyl-tRNA deacylase activity"/>
    <property type="evidence" value="ECO:0007669"/>
    <property type="project" value="UniProtKB-UniRule"/>
</dbReference>
<dbReference type="PANTHER" id="PTHR34667">
    <property type="entry name" value="D-AMINOACYL-TRNA DEACYLASE"/>
    <property type="match status" value="1"/>
</dbReference>
<evidence type="ECO:0000256" key="3">
    <source>
        <dbReference type="ARBA" id="ARBA00022833"/>
    </source>
</evidence>
<dbReference type="InterPro" id="IPR007508">
    <property type="entry name" value="DtdA"/>
</dbReference>
<evidence type="ECO:0000313" key="5">
    <source>
        <dbReference type="EMBL" id="OIR13654.1"/>
    </source>
</evidence>
<evidence type="ECO:0000256" key="1">
    <source>
        <dbReference type="ARBA" id="ARBA00022723"/>
    </source>
</evidence>
<organism evidence="5 6">
    <name type="scientific">Marine Group III euryarchaeote CG-Bathy1</name>
    <dbReference type="NCBI Taxonomy" id="1889001"/>
    <lineage>
        <taxon>Archaea</taxon>
        <taxon>Methanobacteriati</taxon>
        <taxon>Thermoplasmatota</taxon>
        <taxon>Thermoplasmata</taxon>
        <taxon>Candidatus Thermoprofundales</taxon>
    </lineage>
</organism>
<evidence type="ECO:0000256" key="4">
    <source>
        <dbReference type="HAMAP-Rule" id="MF_00562"/>
    </source>
</evidence>
<keyword evidence="3 4" id="KW-0862">Zinc</keyword>
<proteinExistence type="inferred from homology"/>
<dbReference type="GO" id="GO:0008270">
    <property type="term" value="F:zinc ion binding"/>
    <property type="evidence" value="ECO:0007669"/>
    <property type="project" value="UniProtKB-UniRule"/>
</dbReference>
<reference evidence="5 6" key="1">
    <citation type="submission" date="2016-08" db="EMBL/GenBank/DDBJ databases">
        <title>New Insights into Marine Group III Euryarchaeota, from dark to light.</title>
        <authorList>
            <person name="Haro-Moreno J.M."/>
            <person name="Rodriguez-Valera F."/>
            <person name="Lopez-Garcia P."/>
            <person name="Moreira D."/>
            <person name="Martin-Cuadrado A.B."/>
        </authorList>
    </citation>
    <scope>NUCLEOTIDE SEQUENCE [LARGE SCALE GENOMIC DNA]</scope>
    <source>
        <strain evidence="5">CG-Bathy1</strain>
    </source>
</reference>
<comment type="function">
    <text evidence="4">D-aminoacyl-tRNA deacylase with broad substrate specificity. By recycling D-aminoacyl-tRNA to D-amino acids and free tRNA molecules, this enzyme counteracts the toxicity associated with the formation of D-aminoacyl-tRNA entities in vivo.</text>
</comment>
<sequence>MNLILASKSDVASVNLHDTLLELGSWEQTGIFDSNPIWTLTKDYNFFCNKNTQMAMIDELHINAENIDARWEKETNRTIDILAFLSRHKAASGTPSLTVHPIGNWGIAEYGGSDNDVSHTSPAEMSGLLLELQKNAPNDYQICLEATHHGPYVETPTFFIEIGSSPDRWILKEPAEAIAKSLLNFQPSKGPKLVGIGGGHYAPRFTEALFSHEVCFGHIVANYGLKTITPKLLEKAISVSSADGIYLHRKGMPKSSLREMIHLAEKQKIRIFRQSDLVPR</sequence>
<dbReference type="SUPFAM" id="SSF142535">
    <property type="entry name" value="AF0625-like"/>
    <property type="match status" value="1"/>
</dbReference>